<reference evidence="2" key="2">
    <citation type="submission" date="2010-05" db="EMBL/GenBank/DDBJ databases">
        <title>The Genome Sequence of Magnaporthe poae strain ATCC 64411.</title>
        <authorList>
            <consortium name="The Broad Institute Genome Sequencing Platform"/>
            <consortium name="Broad Institute Genome Sequencing Center for Infectious Disease"/>
            <person name="Ma L.-J."/>
            <person name="Dead R."/>
            <person name="Young S."/>
            <person name="Zeng Q."/>
            <person name="Koehrsen M."/>
            <person name="Alvarado L."/>
            <person name="Berlin A."/>
            <person name="Chapman S.B."/>
            <person name="Chen Z."/>
            <person name="Freedman E."/>
            <person name="Gellesch M."/>
            <person name="Goldberg J."/>
            <person name="Griggs A."/>
            <person name="Gujja S."/>
            <person name="Heilman E.R."/>
            <person name="Heiman D."/>
            <person name="Hepburn T."/>
            <person name="Howarth C."/>
            <person name="Jen D."/>
            <person name="Larson L."/>
            <person name="Mehta T."/>
            <person name="Neiman D."/>
            <person name="Pearson M."/>
            <person name="Roberts A."/>
            <person name="Saif S."/>
            <person name="Shea T."/>
            <person name="Shenoy N."/>
            <person name="Sisk P."/>
            <person name="Stolte C."/>
            <person name="Sykes S."/>
            <person name="Walk T."/>
            <person name="White J."/>
            <person name="Yandava C."/>
            <person name="Haas B."/>
            <person name="Nusbaum C."/>
            <person name="Birren B."/>
        </authorList>
    </citation>
    <scope>NUCLEOTIDE SEQUENCE</scope>
    <source>
        <strain evidence="2">ATCC 64411</strain>
    </source>
</reference>
<dbReference type="VEuPathDB" id="FungiDB:MAPG_01920"/>
<sequence>MHHSAIVVALAGLAAASPLAALEAREPKKCPNIVSIGGTDSENSLCCVYGQSIAHCCRNKPFADDVYWSRALPCESEWFTSKNFGLFYVCQVTPCDPECKEKNVPYVFTGGADKNCPK</sequence>
<keyword evidence="4" id="KW-1185">Reference proteome</keyword>
<reference evidence="2" key="3">
    <citation type="submission" date="2011-03" db="EMBL/GenBank/DDBJ databases">
        <title>Annotation of Magnaporthe poae ATCC 64411.</title>
        <authorList>
            <person name="Ma L.-J."/>
            <person name="Dead R."/>
            <person name="Young S.K."/>
            <person name="Zeng Q."/>
            <person name="Gargeya S."/>
            <person name="Fitzgerald M."/>
            <person name="Haas B."/>
            <person name="Abouelleil A."/>
            <person name="Alvarado L."/>
            <person name="Arachchi H.M."/>
            <person name="Berlin A."/>
            <person name="Brown A."/>
            <person name="Chapman S.B."/>
            <person name="Chen Z."/>
            <person name="Dunbar C."/>
            <person name="Freedman E."/>
            <person name="Gearin G."/>
            <person name="Gellesch M."/>
            <person name="Goldberg J."/>
            <person name="Griggs A."/>
            <person name="Gujja S."/>
            <person name="Heiman D."/>
            <person name="Howarth C."/>
            <person name="Larson L."/>
            <person name="Lui A."/>
            <person name="MacDonald P.J.P."/>
            <person name="Mehta T."/>
            <person name="Montmayeur A."/>
            <person name="Murphy C."/>
            <person name="Neiman D."/>
            <person name="Pearson M."/>
            <person name="Priest M."/>
            <person name="Roberts A."/>
            <person name="Saif S."/>
            <person name="Shea T."/>
            <person name="Shenoy N."/>
            <person name="Sisk P."/>
            <person name="Stolte C."/>
            <person name="Sykes S."/>
            <person name="Yandava C."/>
            <person name="Wortman J."/>
            <person name="Nusbaum C."/>
            <person name="Birren B."/>
        </authorList>
    </citation>
    <scope>NUCLEOTIDE SEQUENCE</scope>
    <source>
        <strain evidence="2">ATCC 64411</strain>
    </source>
</reference>
<feature type="chain" id="PRO_5009385296" evidence="1">
    <location>
        <begin position="17"/>
        <end position="118"/>
    </location>
</feature>
<evidence type="ECO:0000313" key="2">
    <source>
        <dbReference type="EMBL" id="KLU82852.1"/>
    </source>
</evidence>
<reference evidence="3" key="5">
    <citation type="submission" date="2015-06" db="UniProtKB">
        <authorList>
            <consortium name="EnsemblFungi"/>
        </authorList>
    </citation>
    <scope>IDENTIFICATION</scope>
    <source>
        <strain evidence="3">ATCC 64411</strain>
    </source>
</reference>
<protein>
    <submittedName>
        <fullName evidence="2 3">Uncharacterized protein</fullName>
    </submittedName>
</protein>
<dbReference type="EnsemblFungi" id="MAPG_01920T0">
    <property type="protein sequence ID" value="MAPG_01920T0"/>
    <property type="gene ID" value="MAPG_01920"/>
</dbReference>
<dbReference type="OrthoDB" id="5231885at2759"/>
<evidence type="ECO:0000313" key="3">
    <source>
        <dbReference type="EnsemblFungi" id="MAPG_01920T0"/>
    </source>
</evidence>
<name>A0A0C4DPY9_MAGP6</name>
<dbReference type="EMBL" id="GL876967">
    <property type="protein sequence ID" value="KLU82852.1"/>
    <property type="molecule type" value="Genomic_DNA"/>
</dbReference>
<dbReference type="eggNOG" id="ENOG502RERH">
    <property type="taxonomic scope" value="Eukaryota"/>
</dbReference>
<organism evidence="3 4">
    <name type="scientific">Magnaporthiopsis poae (strain ATCC 64411 / 73-15)</name>
    <name type="common">Kentucky bluegrass fungus</name>
    <name type="synonym">Magnaporthe poae</name>
    <dbReference type="NCBI Taxonomy" id="644358"/>
    <lineage>
        <taxon>Eukaryota</taxon>
        <taxon>Fungi</taxon>
        <taxon>Dikarya</taxon>
        <taxon>Ascomycota</taxon>
        <taxon>Pezizomycotina</taxon>
        <taxon>Sordariomycetes</taxon>
        <taxon>Sordariomycetidae</taxon>
        <taxon>Magnaporthales</taxon>
        <taxon>Magnaporthaceae</taxon>
        <taxon>Magnaporthiopsis</taxon>
    </lineage>
</organism>
<evidence type="ECO:0000313" key="4">
    <source>
        <dbReference type="Proteomes" id="UP000011715"/>
    </source>
</evidence>
<dbReference type="AlphaFoldDB" id="A0A0C4DPY9"/>
<feature type="signal peptide" evidence="1">
    <location>
        <begin position="1"/>
        <end position="16"/>
    </location>
</feature>
<evidence type="ECO:0000256" key="1">
    <source>
        <dbReference type="SAM" id="SignalP"/>
    </source>
</evidence>
<proteinExistence type="predicted"/>
<dbReference type="Proteomes" id="UP000011715">
    <property type="component" value="Unassembled WGS sequence"/>
</dbReference>
<keyword evidence="1" id="KW-0732">Signal</keyword>
<gene>
    <name evidence="2" type="ORF">MAPG_01920</name>
</gene>
<reference evidence="4" key="1">
    <citation type="submission" date="2010-05" db="EMBL/GenBank/DDBJ databases">
        <title>The genome sequence of Magnaporthe poae strain ATCC 64411.</title>
        <authorList>
            <person name="Ma L.-J."/>
            <person name="Dead R."/>
            <person name="Young S."/>
            <person name="Zeng Q."/>
            <person name="Koehrsen M."/>
            <person name="Alvarado L."/>
            <person name="Berlin A."/>
            <person name="Chapman S.B."/>
            <person name="Chen Z."/>
            <person name="Freedman E."/>
            <person name="Gellesch M."/>
            <person name="Goldberg J."/>
            <person name="Griggs A."/>
            <person name="Gujja S."/>
            <person name="Heilman E.R."/>
            <person name="Heiman D."/>
            <person name="Hepburn T."/>
            <person name="Howarth C."/>
            <person name="Jen D."/>
            <person name="Larson L."/>
            <person name="Mehta T."/>
            <person name="Neiman D."/>
            <person name="Pearson M."/>
            <person name="Roberts A."/>
            <person name="Saif S."/>
            <person name="Shea T."/>
            <person name="Shenoy N."/>
            <person name="Sisk P."/>
            <person name="Stolte C."/>
            <person name="Sykes S."/>
            <person name="Walk T."/>
            <person name="White J."/>
            <person name="Yandava C."/>
            <person name="Haas B."/>
            <person name="Nusbaum C."/>
            <person name="Birren B."/>
        </authorList>
    </citation>
    <scope>NUCLEOTIDE SEQUENCE [LARGE SCALE GENOMIC DNA]</scope>
    <source>
        <strain evidence="4">ATCC 64411 / 73-15</strain>
    </source>
</reference>
<accession>A0A0C4DPY9</accession>
<reference evidence="3" key="4">
    <citation type="journal article" date="2015" name="G3 (Bethesda)">
        <title>Genome sequences of three phytopathogenic species of the Magnaporthaceae family of fungi.</title>
        <authorList>
            <person name="Okagaki L.H."/>
            <person name="Nunes C.C."/>
            <person name="Sailsbery J."/>
            <person name="Clay B."/>
            <person name="Brown D."/>
            <person name="John T."/>
            <person name="Oh Y."/>
            <person name="Young N."/>
            <person name="Fitzgerald M."/>
            <person name="Haas B.J."/>
            <person name="Zeng Q."/>
            <person name="Young S."/>
            <person name="Adiconis X."/>
            <person name="Fan L."/>
            <person name="Levin J.Z."/>
            <person name="Mitchell T.K."/>
            <person name="Okubara P.A."/>
            <person name="Farman M.L."/>
            <person name="Kohn L.M."/>
            <person name="Birren B."/>
            <person name="Ma L.-J."/>
            <person name="Dean R.A."/>
        </authorList>
    </citation>
    <scope>NUCLEOTIDE SEQUENCE</scope>
    <source>
        <strain evidence="3">ATCC 64411 / 73-15</strain>
    </source>
</reference>
<dbReference type="EMBL" id="ADBL01000481">
    <property type="status" value="NOT_ANNOTATED_CDS"/>
    <property type="molecule type" value="Genomic_DNA"/>
</dbReference>